<keyword evidence="8 11" id="KW-0067">ATP-binding</keyword>
<comment type="catalytic activity">
    <reaction evidence="10">
        <text>L-seryl-[protein] + ATP = O-phospho-L-seryl-[protein] + ADP + H(+)</text>
        <dbReference type="Rhea" id="RHEA:17989"/>
        <dbReference type="Rhea" id="RHEA-COMP:9863"/>
        <dbReference type="Rhea" id="RHEA-COMP:11604"/>
        <dbReference type="ChEBI" id="CHEBI:15378"/>
        <dbReference type="ChEBI" id="CHEBI:29999"/>
        <dbReference type="ChEBI" id="CHEBI:30616"/>
        <dbReference type="ChEBI" id="CHEBI:83421"/>
        <dbReference type="ChEBI" id="CHEBI:456216"/>
        <dbReference type="EC" id="2.7.11.22"/>
    </reaction>
</comment>
<evidence type="ECO:0000256" key="7">
    <source>
        <dbReference type="ARBA" id="ARBA00022777"/>
    </source>
</evidence>
<dbReference type="InterPro" id="IPR000719">
    <property type="entry name" value="Prot_kinase_dom"/>
</dbReference>
<dbReference type="Proteomes" id="UP001418222">
    <property type="component" value="Unassembled WGS sequence"/>
</dbReference>
<evidence type="ECO:0000256" key="3">
    <source>
        <dbReference type="ARBA" id="ARBA00022527"/>
    </source>
</evidence>
<feature type="region of interest" description="Disordered" evidence="13">
    <location>
        <begin position="327"/>
        <end position="349"/>
    </location>
</feature>
<evidence type="ECO:0000256" key="11">
    <source>
        <dbReference type="PROSITE-ProRule" id="PRU10141"/>
    </source>
</evidence>
<dbReference type="InterPro" id="IPR011009">
    <property type="entry name" value="Kinase-like_dom_sf"/>
</dbReference>
<evidence type="ECO:0000256" key="12">
    <source>
        <dbReference type="RuleBase" id="RU000304"/>
    </source>
</evidence>
<reference evidence="15 16" key="1">
    <citation type="journal article" date="2022" name="Nat. Plants">
        <title>Genomes of leafy and leafless Platanthera orchids illuminate the evolution of mycoheterotrophy.</title>
        <authorList>
            <person name="Li M.H."/>
            <person name="Liu K.W."/>
            <person name="Li Z."/>
            <person name="Lu H.C."/>
            <person name="Ye Q.L."/>
            <person name="Zhang D."/>
            <person name="Wang J.Y."/>
            <person name="Li Y.F."/>
            <person name="Zhong Z.M."/>
            <person name="Liu X."/>
            <person name="Yu X."/>
            <person name="Liu D.K."/>
            <person name="Tu X.D."/>
            <person name="Liu B."/>
            <person name="Hao Y."/>
            <person name="Liao X.Y."/>
            <person name="Jiang Y.T."/>
            <person name="Sun W.H."/>
            <person name="Chen J."/>
            <person name="Chen Y.Q."/>
            <person name="Ai Y."/>
            <person name="Zhai J.W."/>
            <person name="Wu S.S."/>
            <person name="Zhou Z."/>
            <person name="Hsiao Y.Y."/>
            <person name="Wu W.L."/>
            <person name="Chen Y.Y."/>
            <person name="Lin Y.F."/>
            <person name="Hsu J.L."/>
            <person name="Li C.Y."/>
            <person name="Wang Z.W."/>
            <person name="Zhao X."/>
            <person name="Zhong W.Y."/>
            <person name="Ma X.K."/>
            <person name="Ma L."/>
            <person name="Huang J."/>
            <person name="Chen G.Z."/>
            <person name="Huang M.Z."/>
            <person name="Huang L."/>
            <person name="Peng D.H."/>
            <person name="Luo Y.B."/>
            <person name="Zou S.Q."/>
            <person name="Chen S.P."/>
            <person name="Lan S."/>
            <person name="Tsai W.C."/>
            <person name="Van de Peer Y."/>
            <person name="Liu Z.J."/>
        </authorList>
    </citation>
    <scope>NUCLEOTIDE SEQUENCE [LARGE SCALE GENOMIC DNA]</scope>
    <source>
        <strain evidence="15">Lor287</strain>
    </source>
</reference>
<evidence type="ECO:0000256" key="4">
    <source>
        <dbReference type="ARBA" id="ARBA00022553"/>
    </source>
</evidence>
<evidence type="ECO:0000313" key="16">
    <source>
        <dbReference type="Proteomes" id="UP001418222"/>
    </source>
</evidence>
<name>A0AAP0GCM2_9ASPA</name>
<evidence type="ECO:0000256" key="2">
    <source>
        <dbReference type="ARBA" id="ARBA00012425"/>
    </source>
</evidence>
<proteinExistence type="inferred from homology"/>
<evidence type="ECO:0000256" key="5">
    <source>
        <dbReference type="ARBA" id="ARBA00022679"/>
    </source>
</evidence>
<dbReference type="SUPFAM" id="SSF56112">
    <property type="entry name" value="Protein kinase-like (PK-like)"/>
    <property type="match status" value="1"/>
</dbReference>
<evidence type="ECO:0000256" key="6">
    <source>
        <dbReference type="ARBA" id="ARBA00022741"/>
    </source>
</evidence>
<protein>
    <recommendedName>
        <fullName evidence="2">cyclin-dependent kinase</fullName>
        <ecNumber evidence="2">2.7.11.22</ecNumber>
    </recommendedName>
</protein>
<keyword evidence="4" id="KW-0597">Phosphoprotein</keyword>
<keyword evidence="3 12" id="KW-0723">Serine/threonine-protein kinase</keyword>
<evidence type="ECO:0000256" key="10">
    <source>
        <dbReference type="ARBA" id="ARBA00048367"/>
    </source>
</evidence>
<dbReference type="GO" id="GO:0005524">
    <property type="term" value="F:ATP binding"/>
    <property type="evidence" value="ECO:0007669"/>
    <property type="project" value="UniProtKB-UniRule"/>
</dbReference>
<organism evidence="15 16">
    <name type="scientific">Platanthera zijinensis</name>
    <dbReference type="NCBI Taxonomy" id="2320716"/>
    <lineage>
        <taxon>Eukaryota</taxon>
        <taxon>Viridiplantae</taxon>
        <taxon>Streptophyta</taxon>
        <taxon>Embryophyta</taxon>
        <taxon>Tracheophyta</taxon>
        <taxon>Spermatophyta</taxon>
        <taxon>Magnoliopsida</taxon>
        <taxon>Liliopsida</taxon>
        <taxon>Asparagales</taxon>
        <taxon>Orchidaceae</taxon>
        <taxon>Orchidoideae</taxon>
        <taxon>Orchideae</taxon>
        <taxon>Orchidinae</taxon>
        <taxon>Platanthera</taxon>
    </lineage>
</organism>
<evidence type="ECO:0000313" key="15">
    <source>
        <dbReference type="EMBL" id="KAK8951594.1"/>
    </source>
</evidence>
<sequence length="474" mass="53921">MERYLVMKEVGCGTFGTVWRAVHKETGEIVAIKKMKKNYYCWEECMNLREVKSLRKMNHPNIVKLKEVIREHNVLYFIFEYMECNLYQFMKDKDKSFSESEIRDRCFQVFQALAYMHQQGYFHRDLKPENLLISKDVIKVADFGLAREISSEPPFTEYVSTRWYRAPEVLLQASVYGPAVDMWAMGAIMAELFNLHPLFPGTNEADEIHKICNVIGSPSQNSWADGLRLADSIKYQFPQYPGIHLSRLIPSASEFAISLISALCSWDPLKRPTAAKALQHPFFKPCYYIPPSLRPRDTGISKTPPTVGMRGAPEHWSARRCSVGALPNNKHASNVSSSAARTSFKTGGTQTRLDTQQYQNYVPSERFEQTDLFAQPLYRPAERNYPVPAHLGRVVPRGSWDINEKPMIPMVSPHLVVADMAEKLANLTVNSGSQTVRKPPPPALKAGSWNFHAPYLNRACEIPPARGYQRKAVG</sequence>
<evidence type="ECO:0000256" key="1">
    <source>
        <dbReference type="ARBA" id="ARBA00006485"/>
    </source>
</evidence>
<dbReference type="PROSITE" id="PS50011">
    <property type="entry name" value="PROTEIN_KINASE_DOM"/>
    <property type="match status" value="1"/>
</dbReference>
<dbReference type="Gene3D" id="1.10.510.10">
    <property type="entry name" value="Transferase(Phosphotransferase) domain 1"/>
    <property type="match status" value="1"/>
</dbReference>
<dbReference type="InterPro" id="IPR017441">
    <property type="entry name" value="Protein_kinase_ATP_BS"/>
</dbReference>
<dbReference type="InterPro" id="IPR008271">
    <property type="entry name" value="Ser/Thr_kinase_AS"/>
</dbReference>
<evidence type="ECO:0000256" key="13">
    <source>
        <dbReference type="SAM" id="MobiDB-lite"/>
    </source>
</evidence>
<dbReference type="FunFam" id="3.30.200.20:FF:000335">
    <property type="entry name" value="Serine/threonine-protein kinase MHK"/>
    <property type="match status" value="1"/>
</dbReference>
<dbReference type="EMBL" id="JBBWWQ010000003">
    <property type="protein sequence ID" value="KAK8951594.1"/>
    <property type="molecule type" value="Genomic_DNA"/>
</dbReference>
<dbReference type="FunFam" id="1.10.510.10:FF:000104">
    <property type="entry name" value="serine/threonine-protein kinase MAK isoform X1"/>
    <property type="match status" value="1"/>
</dbReference>
<dbReference type="CDD" id="cd07830">
    <property type="entry name" value="STKc_MAK_like"/>
    <property type="match status" value="1"/>
</dbReference>
<comment type="caution">
    <text evidence="15">The sequence shown here is derived from an EMBL/GenBank/DDBJ whole genome shotgun (WGS) entry which is preliminary data.</text>
</comment>
<dbReference type="Gene3D" id="3.30.200.20">
    <property type="entry name" value="Phosphorylase Kinase, domain 1"/>
    <property type="match status" value="1"/>
</dbReference>
<accession>A0AAP0GCM2</accession>
<feature type="domain" description="Protein kinase" evidence="14">
    <location>
        <begin position="4"/>
        <end position="283"/>
    </location>
</feature>
<keyword evidence="6 11" id="KW-0547">Nucleotide-binding</keyword>
<comment type="catalytic activity">
    <reaction evidence="9">
        <text>L-threonyl-[protein] + ATP = O-phospho-L-threonyl-[protein] + ADP + H(+)</text>
        <dbReference type="Rhea" id="RHEA:46608"/>
        <dbReference type="Rhea" id="RHEA-COMP:11060"/>
        <dbReference type="Rhea" id="RHEA-COMP:11605"/>
        <dbReference type="ChEBI" id="CHEBI:15378"/>
        <dbReference type="ChEBI" id="CHEBI:30013"/>
        <dbReference type="ChEBI" id="CHEBI:30616"/>
        <dbReference type="ChEBI" id="CHEBI:61977"/>
        <dbReference type="ChEBI" id="CHEBI:456216"/>
        <dbReference type="EC" id="2.7.11.22"/>
    </reaction>
</comment>
<keyword evidence="16" id="KW-1185">Reference proteome</keyword>
<gene>
    <name evidence="15" type="primary">CDKF-4</name>
    <name evidence="15" type="ORF">KSP39_PZI004352</name>
</gene>
<comment type="similarity">
    <text evidence="1">Belongs to the protein kinase superfamily. CMGC Ser/Thr protein kinase family. CDC2/CDKX subfamily.</text>
</comment>
<feature type="compositionally biased region" description="Polar residues" evidence="13">
    <location>
        <begin position="330"/>
        <end position="349"/>
    </location>
</feature>
<evidence type="ECO:0000256" key="9">
    <source>
        <dbReference type="ARBA" id="ARBA00047811"/>
    </source>
</evidence>
<dbReference type="GO" id="GO:0004693">
    <property type="term" value="F:cyclin-dependent protein serine/threonine kinase activity"/>
    <property type="evidence" value="ECO:0007669"/>
    <property type="project" value="UniProtKB-EC"/>
</dbReference>
<dbReference type="PROSITE" id="PS00107">
    <property type="entry name" value="PROTEIN_KINASE_ATP"/>
    <property type="match status" value="1"/>
</dbReference>
<dbReference type="SMART" id="SM00220">
    <property type="entry name" value="S_TKc"/>
    <property type="match status" value="1"/>
</dbReference>
<evidence type="ECO:0000259" key="14">
    <source>
        <dbReference type="PROSITE" id="PS50011"/>
    </source>
</evidence>
<feature type="binding site" evidence="11">
    <location>
        <position position="34"/>
    </location>
    <ligand>
        <name>ATP</name>
        <dbReference type="ChEBI" id="CHEBI:30616"/>
    </ligand>
</feature>
<dbReference type="PROSITE" id="PS00108">
    <property type="entry name" value="PROTEIN_KINASE_ST"/>
    <property type="match status" value="1"/>
</dbReference>
<dbReference type="AlphaFoldDB" id="A0AAP0GCM2"/>
<dbReference type="EC" id="2.7.11.22" evidence="2"/>
<keyword evidence="5" id="KW-0808">Transferase</keyword>
<dbReference type="InterPro" id="IPR050117">
    <property type="entry name" value="MAPK"/>
</dbReference>
<dbReference type="Pfam" id="PF00069">
    <property type="entry name" value="Pkinase"/>
    <property type="match status" value="1"/>
</dbReference>
<dbReference type="PANTHER" id="PTHR24055">
    <property type="entry name" value="MITOGEN-ACTIVATED PROTEIN KINASE"/>
    <property type="match status" value="1"/>
</dbReference>
<evidence type="ECO:0000256" key="8">
    <source>
        <dbReference type="ARBA" id="ARBA00022840"/>
    </source>
</evidence>
<keyword evidence="7 15" id="KW-0418">Kinase</keyword>